<accession>A0ABX7TA52</accession>
<dbReference type="Pfam" id="PF00557">
    <property type="entry name" value="Peptidase_M24"/>
    <property type="match status" value="1"/>
</dbReference>
<dbReference type="InterPro" id="IPR000994">
    <property type="entry name" value="Pept_M24"/>
</dbReference>
<keyword evidence="2" id="KW-0378">Hydrolase</keyword>
<gene>
    <name evidence="2" type="ORF">J4G78_07050</name>
</gene>
<proteinExistence type="predicted"/>
<dbReference type="GO" id="GO:0004177">
    <property type="term" value="F:aminopeptidase activity"/>
    <property type="evidence" value="ECO:0007669"/>
    <property type="project" value="UniProtKB-KW"/>
</dbReference>
<dbReference type="Proteomes" id="UP000663923">
    <property type="component" value="Chromosome"/>
</dbReference>
<sequence length="435" mass="48472">MKLHKPEQIIEHAFAAEKLINVERAYEVMDKYELSGIVASIPHNIYYISSHSGIMQWMGRHFSTFAYFPRDPNAAPALIAHGTMLYHFDYRPTWIENIKAISGPRMDASGNPMFGEDGQPLASQRPGIWKVRENAEMSRGDKIQLAFFDHYTDRTVVNALQGLREAIVEGGSAHSKVGFDDPRVGHWLIDMGLSQMETVDACNIFKEIRQVKTPVEIELLRAAAQTGEASLMSAIGQIEEGQSLAQIEHNFSVKWAELGGTAKWLIANVNGINSGTIERGDWMKLDSVGVLKGYTGDIGRTVMMGDPPDELARRIEANTKVSKMIYDMIRPGMLYMEVFELFGEMMKDEGVENAVAGPHDVGLEHTDHPFEIGTGNVPGDLPYTELRFLEGTVFTLDMPYNEIGWGTTHVEDMMVVRKDGCELLSSGDTSLKVIN</sequence>
<evidence type="ECO:0000313" key="3">
    <source>
        <dbReference type="Proteomes" id="UP000663923"/>
    </source>
</evidence>
<evidence type="ECO:0000259" key="1">
    <source>
        <dbReference type="Pfam" id="PF00557"/>
    </source>
</evidence>
<keyword evidence="2" id="KW-0645">Protease</keyword>
<dbReference type="PANTHER" id="PTHR46112:SF2">
    <property type="entry name" value="XAA-PRO AMINOPEPTIDASE P-RELATED"/>
    <property type="match status" value="1"/>
</dbReference>
<keyword evidence="3" id="KW-1185">Reference proteome</keyword>
<dbReference type="InterPro" id="IPR036005">
    <property type="entry name" value="Creatinase/aminopeptidase-like"/>
</dbReference>
<organism evidence="2 3">
    <name type="scientific">Parasphingorhabdus cellanae</name>
    <dbReference type="NCBI Taxonomy" id="2806553"/>
    <lineage>
        <taxon>Bacteria</taxon>
        <taxon>Pseudomonadati</taxon>
        <taxon>Pseudomonadota</taxon>
        <taxon>Alphaproteobacteria</taxon>
        <taxon>Sphingomonadales</taxon>
        <taxon>Sphingomonadaceae</taxon>
        <taxon>Parasphingorhabdus</taxon>
    </lineage>
</organism>
<dbReference type="PANTHER" id="PTHR46112">
    <property type="entry name" value="AMINOPEPTIDASE"/>
    <property type="match status" value="1"/>
</dbReference>
<dbReference type="SUPFAM" id="SSF55920">
    <property type="entry name" value="Creatinase/aminopeptidase"/>
    <property type="match status" value="1"/>
</dbReference>
<name>A0ABX7TA52_9SPHN</name>
<protein>
    <submittedName>
        <fullName evidence="2">Aminopeptidase P family protein</fullName>
    </submittedName>
</protein>
<dbReference type="Gene3D" id="3.90.230.10">
    <property type="entry name" value="Creatinase/methionine aminopeptidase superfamily"/>
    <property type="match status" value="1"/>
</dbReference>
<dbReference type="EMBL" id="CP071794">
    <property type="protein sequence ID" value="QTD57285.1"/>
    <property type="molecule type" value="Genomic_DNA"/>
</dbReference>
<evidence type="ECO:0000313" key="2">
    <source>
        <dbReference type="EMBL" id="QTD57285.1"/>
    </source>
</evidence>
<dbReference type="InterPro" id="IPR050659">
    <property type="entry name" value="Peptidase_M24B"/>
</dbReference>
<keyword evidence="2" id="KW-0031">Aminopeptidase</keyword>
<dbReference type="CDD" id="cd01066">
    <property type="entry name" value="APP_MetAP"/>
    <property type="match status" value="1"/>
</dbReference>
<dbReference type="RefSeq" id="WP_207989636.1">
    <property type="nucleotide sequence ID" value="NZ_CP071794.1"/>
</dbReference>
<reference evidence="2 3" key="1">
    <citation type="submission" date="2021-03" db="EMBL/GenBank/DDBJ databases">
        <title>Complete genome of Parasphingorhabdus_sp.JHSY0214.</title>
        <authorList>
            <person name="Yoo J.H."/>
            <person name="Bae J.W."/>
        </authorList>
    </citation>
    <scope>NUCLEOTIDE SEQUENCE [LARGE SCALE GENOMIC DNA]</scope>
    <source>
        <strain evidence="2 3">JHSY0214</strain>
    </source>
</reference>
<feature type="domain" description="Peptidase M24" evidence="1">
    <location>
        <begin position="218"/>
        <end position="417"/>
    </location>
</feature>